<feature type="compositionally biased region" description="Low complexity" evidence="1">
    <location>
        <begin position="94"/>
        <end position="103"/>
    </location>
</feature>
<organism evidence="2 3">
    <name type="scientific">Thalassiosira oceanica</name>
    <name type="common">Marine diatom</name>
    <dbReference type="NCBI Taxonomy" id="159749"/>
    <lineage>
        <taxon>Eukaryota</taxon>
        <taxon>Sar</taxon>
        <taxon>Stramenopiles</taxon>
        <taxon>Ochrophyta</taxon>
        <taxon>Bacillariophyta</taxon>
        <taxon>Coscinodiscophyceae</taxon>
        <taxon>Thalassiosirophycidae</taxon>
        <taxon>Thalassiosirales</taxon>
        <taxon>Thalassiosiraceae</taxon>
        <taxon>Thalassiosira</taxon>
    </lineage>
</organism>
<comment type="caution">
    <text evidence="2">The sequence shown here is derived from an EMBL/GenBank/DDBJ whole genome shotgun (WGS) entry which is preliminary data.</text>
</comment>
<name>K0S2N5_THAOC</name>
<proteinExistence type="predicted"/>
<dbReference type="Proteomes" id="UP000266841">
    <property type="component" value="Unassembled WGS sequence"/>
</dbReference>
<sequence>MVSREDLCCLDSRGVLPALSSESEQLCAHWIEQLTRSVPRSQEVSPKQVMRQGPDNGVELTPLAGETRKQLAQEEEKYSSPRLPLNDDVSEASTTPQYQTPPAATDRWDRTVLRCEVKANQVIRVLAIGCILIFGYVTQGAAKRMWHQRTARFSVSLPPMKQLLDTRGRKVVGSLDPLMQFGV</sequence>
<evidence type="ECO:0000313" key="2">
    <source>
        <dbReference type="EMBL" id="EJK60353.1"/>
    </source>
</evidence>
<feature type="non-terminal residue" evidence="2">
    <location>
        <position position="183"/>
    </location>
</feature>
<gene>
    <name evidence="2" type="ORF">THAOC_19307</name>
</gene>
<dbReference type="EMBL" id="AGNL01021198">
    <property type="protein sequence ID" value="EJK60353.1"/>
    <property type="molecule type" value="Genomic_DNA"/>
</dbReference>
<keyword evidence="3" id="KW-1185">Reference proteome</keyword>
<dbReference type="AlphaFoldDB" id="K0S2N5"/>
<evidence type="ECO:0000313" key="3">
    <source>
        <dbReference type="Proteomes" id="UP000266841"/>
    </source>
</evidence>
<feature type="region of interest" description="Disordered" evidence="1">
    <location>
        <begin position="41"/>
        <end position="103"/>
    </location>
</feature>
<reference evidence="2 3" key="1">
    <citation type="journal article" date="2012" name="Genome Biol.">
        <title>Genome and low-iron response of an oceanic diatom adapted to chronic iron limitation.</title>
        <authorList>
            <person name="Lommer M."/>
            <person name="Specht M."/>
            <person name="Roy A.S."/>
            <person name="Kraemer L."/>
            <person name="Andreson R."/>
            <person name="Gutowska M.A."/>
            <person name="Wolf J."/>
            <person name="Bergner S.V."/>
            <person name="Schilhabel M.B."/>
            <person name="Klostermeier U.C."/>
            <person name="Beiko R.G."/>
            <person name="Rosenstiel P."/>
            <person name="Hippler M."/>
            <person name="Laroche J."/>
        </authorList>
    </citation>
    <scope>NUCLEOTIDE SEQUENCE [LARGE SCALE GENOMIC DNA]</scope>
    <source>
        <strain evidence="2 3">CCMP1005</strain>
    </source>
</reference>
<protein>
    <submittedName>
        <fullName evidence="2">Uncharacterized protein</fullName>
    </submittedName>
</protein>
<accession>K0S2N5</accession>
<evidence type="ECO:0000256" key="1">
    <source>
        <dbReference type="SAM" id="MobiDB-lite"/>
    </source>
</evidence>
<feature type="compositionally biased region" description="Basic and acidic residues" evidence="1">
    <location>
        <begin position="66"/>
        <end position="79"/>
    </location>
</feature>